<dbReference type="InterPro" id="IPR011009">
    <property type="entry name" value="Kinase-like_dom_sf"/>
</dbReference>
<protein>
    <submittedName>
        <fullName evidence="3">Serine threonine- kinase ppk4-like</fullName>
    </submittedName>
</protein>
<sequence>MTESFLLGTGSMGTCVYVAIMDDGSEVAVKRMLIQTCKVAAENEKAILTLINTQRSPFIVSYRHFVRDNIFMYLIVDLCEETLADHVLFQSAKHVQEHGRRMIKEILTGLEFLHAQGILHRDLKPSNVLVDVEGHMRLADFGISRVLNEDETTVQTDAKGTQGWMSSEVIKTGNKGGKCRYKKKSDVQVAGMITYFILNKGEHPFGSVHDRMTNILRGNPVNLEKLDDPDARQFISKLIRHKIEDRPHACEALRHPFMNEKTKCEWKSKPCDRKKDGINPDKHCTSGDAEHNFQQSSDEDETDFSQDVMYGYEDNDPDDDEHSSSDDENDDTDIVICDASDDFEDNDPDDDEHSSTDDENDDTDIVICDASDDFEDNDPDDDEHSSVDLLGDHEDNDPDDDEHSSADDENDGFDIDEDAPSGDHEDNNSDDDEHSSTDDDDENDSFNDDMMDL</sequence>
<keyword evidence="1" id="KW-0723">Serine/threonine-protein kinase</keyword>
<comment type="caution">
    <text evidence="3">The sequence shown here is derived from an EMBL/GenBank/DDBJ whole genome shotgun (WGS) entry which is preliminary data.</text>
</comment>
<dbReference type="InterPro" id="IPR000719">
    <property type="entry name" value="Prot_kinase_dom"/>
</dbReference>
<feature type="compositionally biased region" description="Basic and acidic residues" evidence="2">
    <location>
        <begin position="275"/>
        <end position="291"/>
    </location>
</feature>
<evidence type="ECO:0000313" key="4">
    <source>
        <dbReference type="Proteomes" id="UP001152795"/>
    </source>
</evidence>
<dbReference type="PANTHER" id="PTHR13954:SF28">
    <property type="match status" value="1"/>
</dbReference>
<dbReference type="SUPFAM" id="SSF56112">
    <property type="entry name" value="Protein kinase-like (PK-like)"/>
    <property type="match status" value="1"/>
</dbReference>
<feature type="compositionally biased region" description="Acidic residues" evidence="2">
    <location>
        <begin position="394"/>
        <end position="420"/>
    </location>
</feature>
<dbReference type="GO" id="GO:0004674">
    <property type="term" value="F:protein serine/threonine kinase activity"/>
    <property type="evidence" value="ECO:0007669"/>
    <property type="project" value="UniProtKB-KW"/>
</dbReference>
<evidence type="ECO:0000313" key="3">
    <source>
        <dbReference type="EMBL" id="CAB3993705.1"/>
    </source>
</evidence>
<gene>
    <name evidence="3" type="ORF">PACLA_8A011325</name>
</gene>
<dbReference type="GO" id="GO:0051082">
    <property type="term" value="F:unfolded protein binding"/>
    <property type="evidence" value="ECO:0007669"/>
    <property type="project" value="TreeGrafter"/>
</dbReference>
<accession>A0A7D9I0P7</accession>
<dbReference type="Pfam" id="PF00069">
    <property type="entry name" value="Pkinase"/>
    <property type="match status" value="1"/>
</dbReference>
<dbReference type="GO" id="GO:0036498">
    <property type="term" value="P:IRE1-mediated unfolded protein response"/>
    <property type="evidence" value="ECO:0007669"/>
    <property type="project" value="TreeGrafter"/>
</dbReference>
<keyword evidence="1" id="KW-0067">ATP-binding</keyword>
<dbReference type="GO" id="GO:1990604">
    <property type="term" value="C:IRE1-TRAF2-ASK1 complex"/>
    <property type="evidence" value="ECO:0007669"/>
    <property type="project" value="TreeGrafter"/>
</dbReference>
<dbReference type="GO" id="GO:0070059">
    <property type="term" value="P:intrinsic apoptotic signaling pathway in response to endoplasmic reticulum stress"/>
    <property type="evidence" value="ECO:0007669"/>
    <property type="project" value="TreeGrafter"/>
</dbReference>
<dbReference type="OrthoDB" id="4062651at2759"/>
<dbReference type="Proteomes" id="UP001152795">
    <property type="component" value="Unassembled WGS sequence"/>
</dbReference>
<dbReference type="EMBL" id="CACRXK020002312">
    <property type="protein sequence ID" value="CAB3993705.1"/>
    <property type="molecule type" value="Genomic_DNA"/>
</dbReference>
<dbReference type="PROSITE" id="PS50011">
    <property type="entry name" value="PROTEIN_KINASE_DOM"/>
    <property type="match status" value="1"/>
</dbReference>
<dbReference type="PROSITE" id="PS00108">
    <property type="entry name" value="PROTEIN_KINASE_ST"/>
    <property type="match status" value="1"/>
</dbReference>
<dbReference type="InterPro" id="IPR008271">
    <property type="entry name" value="Ser/Thr_kinase_AS"/>
</dbReference>
<dbReference type="SMART" id="SM00220">
    <property type="entry name" value="S_TKc"/>
    <property type="match status" value="1"/>
</dbReference>
<feature type="compositionally biased region" description="Acidic residues" evidence="2">
    <location>
        <begin position="313"/>
        <end position="383"/>
    </location>
</feature>
<evidence type="ECO:0000256" key="1">
    <source>
        <dbReference type="RuleBase" id="RU000304"/>
    </source>
</evidence>
<dbReference type="PROSITE" id="PS00107">
    <property type="entry name" value="PROTEIN_KINASE_ATP"/>
    <property type="match status" value="1"/>
</dbReference>
<keyword evidence="3" id="KW-0418">Kinase</keyword>
<feature type="compositionally biased region" description="Acidic residues" evidence="2">
    <location>
        <begin position="428"/>
        <end position="453"/>
    </location>
</feature>
<dbReference type="Gene3D" id="3.30.200.20">
    <property type="entry name" value="Phosphorylase Kinase, domain 1"/>
    <property type="match status" value="1"/>
</dbReference>
<dbReference type="PANTHER" id="PTHR13954">
    <property type="entry name" value="IRE1-RELATED"/>
    <property type="match status" value="1"/>
</dbReference>
<comment type="similarity">
    <text evidence="1">Belongs to the protein kinase superfamily.</text>
</comment>
<organism evidence="3 4">
    <name type="scientific">Paramuricea clavata</name>
    <name type="common">Red gorgonian</name>
    <name type="synonym">Violescent sea-whip</name>
    <dbReference type="NCBI Taxonomy" id="317549"/>
    <lineage>
        <taxon>Eukaryota</taxon>
        <taxon>Metazoa</taxon>
        <taxon>Cnidaria</taxon>
        <taxon>Anthozoa</taxon>
        <taxon>Octocorallia</taxon>
        <taxon>Malacalcyonacea</taxon>
        <taxon>Plexauridae</taxon>
        <taxon>Paramuricea</taxon>
    </lineage>
</organism>
<feature type="compositionally biased region" description="Basic and acidic residues" evidence="2">
    <location>
        <begin position="384"/>
        <end position="393"/>
    </location>
</feature>
<proteinExistence type="inferred from homology"/>
<dbReference type="InterPro" id="IPR017441">
    <property type="entry name" value="Protein_kinase_ATP_BS"/>
</dbReference>
<evidence type="ECO:0000256" key="2">
    <source>
        <dbReference type="SAM" id="MobiDB-lite"/>
    </source>
</evidence>
<name>A0A7D9I0P7_PARCT</name>
<keyword evidence="3" id="KW-0808">Transferase</keyword>
<keyword evidence="4" id="KW-1185">Reference proteome</keyword>
<dbReference type="AlphaFoldDB" id="A0A7D9I0P7"/>
<dbReference type="GO" id="GO:0005524">
    <property type="term" value="F:ATP binding"/>
    <property type="evidence" value="ECO:0007669"/>
    <property type="project" value="UniProtKB-UniRule"/>
</dbReference>
<keyword evidence="1" id="KW-0547">Nucleotide-binding</keyword>
<dbReference type="InterPro" id="IPR045133">
    <property type="entry name" value="IRE1/2-like"/>
</dbReference>
<dbReference type="Gene3D" id="1.10.510.10">
    <property type="entry name" value="Transferase(Phosphotransferase) domain 1"/>
    <property type="match status" value="1"/>
</dbReference>
<dbReference type="GO" id="GO:0004521">
    <property type="term" value="F:RNA endonuclease activity"/>
    <property type="evidence" value="ECO:0007669"/>
    <property type="project" value="InterPro"/>
</dbReference>
<feature type="region of interest" description="Disordered" evidence="2">
    <location>
        <begin position="275"/>
        <end position="453"/>
    </location>
</feature>
<reference evidence="3" key="1">
    <citation type="submission" date="2020-04" db="EMBL/GenBank/DDBJ databases">
        <authorList>
            <person name="Alioto T."/>
            <person name="Alioto T."/>
            <person name="Gomez Garrido J."/>
        </authorList>
    </citation>
    <scope>NUCLEOTIDE SEQUENCE</scope>
    <source>
        <strain evidence="3">A484AB</strain>
    </source>
</reference>